<dbReference type="SUPFAM" id="SSF110857">
    <property type="entry name" value="Gamma-glutamyl cyclotransferase-like"/>
    <property type="match status" value="1"/>
</dbReference>
<dbReference type="Proteomes" id="UP001217089">
    <property type="component" value="Unassembled WGS sequence"/>
</dbReference>
<comment type="caution">
    <text evidence="5">The sequence shown here is derived from an EMBL/GenBank/DDBJ whole genome shotgun (WGS) entry which is preliminary data.</text>
</comment>
<protein>
    <recommendedName>
        <fullName evidence="2">glutathione-specific gamma-glutamylcyclotransferase</fullName>
        <ecNumber evidence="2">4.3.2.7</ecNumber>
    </recommendedName>
</protein>
<evidence type="ECO:0000313" key="5">
    <source>
        <dbReference type="EMBL" id="KAJ8312908.1"/>
    </source>
</evidence>
<evidence type="ECO:0000256" key="4">
    <source>
        <dbReference type="ARBA" id="ARBA00048073"/>
    </source>
</evidence>
<evidence type="ECO:0000256" key="2">
    <source>
        <dbReference type="ARBA" id="ARBA00012344"/>
    </source>
</evidence>
<dbReference type="EC" id="4.3.2.7" evidence="2"/>
<dbReference type="InterPro" id="IPR013024">
    <property type="entry name" value="GGCT-like"/>
</dbReference>
<name>A0ABQ9F6A1_TEGGR</name>
<dbReference type="CDD" id="cd06661">
    <property type="entry name" value="GGCT_like"/>
    <property type="match status" value="1"/>
</dbReference>
<proteinExistence type="inferred from homology"/>
<keyword evidence="6" id="KW-1185">Reference proteome</keyword>
<gene>
    <name evidence="5" type="ORF">KUTeg_010281</name>
</gene>
<dbReference type="Gene3D" id="3.10.490.10">
    <property type="entry name" value="Gamma-glutamyl cyclotransferase-like"/>
    <property type="match status" value="1"/>
</dbReference>
<keyword evidence="3" id="KW-0456">Lyase</keyword>
<evidence type="ECO:0000313" key="6">
    <source>
        <dbReference type="Proteomes" id="UP001217089"/>
    </source>
</evidence>
<dbReference type="PANTHER" id="PTHR12192">
    <property type="entry name" value="CATION TRANSPORT PROTEIN CHAC-RELATED"/>
    <property type="match status" value="1"/>
</dbReference>
<evidence type="ECO:0000256" key="3">
    <source>
        <dbReference type="ARBA" id="ARBA00023239"/>
    </source>
</evidence>
<accession>A0ABQ9F6A1</accession>
<comment type="catalytic activity">
    <reaction evidence="4">
        <text>glutathione = L-cysteinylglycine + 5-oxo-L-proline</text>
        <dbReference type="Rhea" id="RHEA:47724"/>
        <dbReference type="ChEBI" id="CHEBI:57925"/>
        <dbReference type="ChEBI" id="CHEBI:58402"/>
        <dbReference type="ChEBI" id="CHEBI:61694"/>
        <dbReference type="EC" id="4.3.2.7"/>
    </reaction>
</comment>
<reference evidence="5 6" key="1">
    <citation type="submission" date="2022-12" db="EMBL/GenBank/DDBJ databases">
        <title>Chromosome-level genome of Tegillarca granosa.</title>
        <authorList>
            <person name="Kim J."/>
        </authorList>
    </citation>
    <scope>NUCLEOTIDE SEQUENCE [LARGE SCALE GENOMIC DNA]</scope>
    <source>
        <strain evidence="5">Teg-2019</strain>
        <tissue evidence="5">Adductor muscle</tissue>
    </source>
</reference>
<organism evidence="5 6">
    <name type="scientific">Tegillarca granosa</name>
    <name type="common">Malaysian cockle</name>
    <name type="synonym">Anadara granosa</name>
    <dbReference type="NCBI Taxonomy" id="220873"/>
    <lineage>
        <taxon>Eukaryota</taxon>
        <taxon>Metazoa</taxon>
        <taxon>Spiralia</taxon>
        <taxon>Lophotrochozoa</taxon>
        <taxon>Mollusca</taxon>
        <taxon>Bivalvia</taxon>
        <taxon>Autobranchia</taxon>
        <taxon>Pteriomorphia</taxon>
        <taxon>Arcoida</taxon>
        <taxon>Arcoidea</taxon>
        <taxon>Arcidae</taxon>
        <taxon>Tegillarca</taxon>
    </lineage>
</organism>
<dbReference type="InterPro" id="IPR036568">
    <property type="entry name" value="GGCT-like_sf"/>
</dbReference>
<dbReference type="Pfam" id="PF04752">
    <property type="entry name" value="ChaC"/>
    <property type="match status" value="2"/>
</dbReference>
<evidence type="ECO:0000256" key="1">
    <source>
        <dbReference type="ARBA" id="ARBA00009662"/>
    </source>
</evidence>
<sequence length="210" mass="23807">MPTMGKGDIETLIETLKTIWIFGYGSLLWNPDIQYLSKKKGYIRGYPGRVATLVEEDEGIVWGIAYEVEGLENIKEALGNLNIREKQLGGYELVVTNFYSKPENGQESQSSYKVVMYMATPENLLYNEQHDLQALAKQIVRANGSKGSNIEYVMKLADCVRKHIPEDKDAHLFELENCVKVELSRDFALQQEALPDDEVRENMVVSLIAV</sequence>
<dbReference type="PANTHER" id="PTHR12192:SF26">
    <property type="entry name" value="GLUTATHIONE-SPECIFIC GAMMA-GLUTAMYLCYCLOTRANSFERASE 1"/>
    <property type="match status" value="1"/>
</dbReference>
<comment type="similarity">
    <text evidence="1">Belongs to the gamma-glutamylcyclotransferase family. ChaC subfamily.</text>
</comment>
<dbReference type="EMBL" id="JARBDR010000440">
    <property type="protein sequence ID" value="KAJ8312908.1"/>
    <property type="molecule type" value="Genomic_DNA"/>
</dbReference>
<dbReference type="InterPro" id="IPR006840">
    <property type="entry name" value="ChaC"/>
</dbReference>